<evidence type="ECO:0000256" key="1">
    <source>
        <dbReference type="ARBA" id="ARBA00004127"/>
    </source>
</evidence>
<feature type="transmembrane region" description="Helical" evidence="6">
    <location>
        <begin position="202"/>
        <end position="226"/>
    </location>
</feature>
<dbReference type="Proteomes" id="UP000297245">
    <property type="component" value="Unassembled WGS sequence"/>
</dbReference>
<dbReference type="GO" id="GO:0005384">
    <property type="term" value="F:manganese ion transmembrane transporter activity"/>
    <property type="evidence" value="ECO:0007669"/>
    <property type="project" value="InterPro"/>
</dbReference>
<dbReference type="OrthoDB" id="6613063at2759"/>
<dbReference type="Pfam" id="PF01988">
    <property type="entry name" value="VIT1"/>
    <property type="match status" value="2"/>
</dbReference>
<name>A0A4V4HAJ0_DENBC</name>
<gene>
    <name evidence="7" type="ORF">K435DRAFT_880360</name>
</gene>
<evidence type="ECO:0000256" key="6">
    <source>
        <dbReference type="SAM" id="Phobius"/>
    </source>
</evidence>
<evidence type="ECO:0000256" key="3">
    <source>
        <dbReference type="ARBA" id="ARBA00022692"/>
    </source>
</evidence>
<evidence type="ECO:0000313" key="8">
    <source>
        <dbReference type="Proteomes" id="UP000297245"/>
    </source>
</evidence>
<proteinExistence type="inferred from homology"/>
<organism evidence="7 8">
    <name type="scientific">Dendrothele bispora (strain CBS 962.96)</name>
    <dbReference type="NCBI Taxonomy" id="1314807"/>
    <lineage>
        <taxon>Eukaryota</taxon>
        <taxon>Fungi</taxon>
        <taxon>Dikarya</taxon>
        <taxon>Basidiomycota</taxon>
        <taxon>Agaricomycotina</taxon>
        <taxon>Agaricomycetes</taxon>
        <taxon>Agaricomycetidae</taxon>
        <taxon>Agaricales</taxon>
        <taxon>Agaricales incertae sedis</taxon>
        <taxon>Dendrothele</taxon>
    </lineage>
</organism>
<comment type="subcellular location">
    <subcellularLocation>
        <location evidence="1">Endomembrane system</location>
        <topology evidence="1">Multi-pass membrane protein</topology>
    </subcellularLocation>
</comment>
<keyword evidence="8" id="KW-1185">Reference proteome</keyword>
<keyword evidence="3 6" id="KW-0812">Transmembrane</keyword>
<sequence>MDPAYPTCRLLPPKNPRRPEGNTLPLLAGALVTRFNDNEFGIVVTPSMVRQSLKEVEIEEWGKLQRIDSDRVDKFRASELGSAREDSRDASFVRRLGGNGTEYISSTSIIGLSDSLTIPFTLTTGLSSLGTSRLVVLGGVAELIAGSHFYGRSSRQKLLRVVVKSLREAGGSSLRWSKDVGLTAFLLKFGQGMEEVPTRRHYISALTIGMGYLIGGLIPLLPYFFIPHAQTALV</sequence>
<evidence type="ECO:0000313" key="7">
    <source>
        <dbReference type="EMBL" id="THU75675.1"/>
    </source>
</evidence>
<keyword evidence="4 6" id="KW-1133">Transmembrane helix</keyword>
<dbReference type="InterPro" id="IPR008217">
    <property type="entry name" value="Ccc1_fam"/>
</dbReference>
<evidence type="ECO:0000256" key="5">
    <source>
        <dbReference type="ARBA" id="ARBA00023136"/>
    </source>
</evidence>
<dbReference type="EMBL" id="ML181693">
    <property type="protein sequence ID" value="THU75675.1"/>
    <property type="molecule type" value="Genomic_DNA"/>
</dbReference>
<dbReference type="GO" id="GO:0030026">
    <property type="term" value="P:intracellular manganese ion homeostasis"/>
    <property type="evidence" value="ECO:0007669"/>
    <property type="project" value="InterPro"/>
</dbReference>
<dbReference type="GO" id="GO:0012505">
    <property type="term" value="C:endomembrane system"/>
    <property type="evidence" value="ECO:0007669"/>
    <property type="project" value="UniProtKB-SubCell"/>
</dbReference>
<protein>
    <submittedName>
        <fullName evidence="7">Uncharacterized protein</fullName>
    </submittedName>
</protein>
<keyword evidence="5 6" id="KW-0472">Membrane</keyword>
<accession>A0A4V4HAJ0</accession>
<reference evidence="7 8" key="1">
    <citation type="journal article" date="2019" name="Nat. Ecol. Evol.">
        <title>Megaphylogeny resolves global patterns of mushroom evolution.</title>
        <authorList>
            <person name="Varga T."/>
            <person name="Krizsan K."/>
            <person name="Foldi C."/>
            <person name="Dima B."/>
            <person name="Sanchez-Garcia M."/>
            <person name="Sanchez-Ramirez S."/>
            <person name="Szollosi G.J."/>
            <person name="Szarkandi J.G."/>
            <person name="Papp V."/>
            <person name="Albert L."/>
            <person name="Andreopoulos W."/>
            <person name="Angelini C."/>
            <person name="Antonin V."/>
            <person name="Barry K.W."/>
            <person name="Bougher N.L."/>
            <person name="Buchanan P."/>
            <person name="Buyck B."/>
            <person name="Bense V."/>
            <person name="Catcheside P."/>
            <person name="Chovatia M."/>
            <person name="Cooper J."/>
            <person name="Damon W."/>
            <person name="Desjardin D."/>
            <person name="Finy P."/>
            <person name="Geml J."/>
            <person name="Haridas S."/>
            <person name="Hughes K."/>
            <person name="Justo A."/>
            <person name="Karasinski D."/>
            <person name="Kautmanova I."/>
            <person name="Kiss B."/>
            <person name="Kocsube S."/>
            <person name="Kotiranta H."/>
            <person name="LaButti K.M."/>
            <person name="Lechner B.E."/>
            <person name="Liimatainen K."/>
            <person name="Lipzen A."/>
            <person name="Lukacs Z."/>
            <person name="Mihaltcheva S."/>
            <person name="Morgado L.N."/>
            <person name="Niskanen T."/>
            <person name="Noordeloos M.E."/>
            <person name="Ohm R.A."/>
            <person name="Ortiz-Santana B."/>
            <person name="Ovrebo C."/>
            <person name="Racz N."/>
            <person name="Riley R."/>
            <person name="Savchenko A."/>
            <person name="Shiryaev A."/>
            <person name="Soop K."/>
            <person name="Spirin V."/>
            <person name="Szebenyi C."/>
            <person name="Tomsovsky M."/>
            <person name="Tulloss R.E."/>
            <person name="Uehling J."/>
            <person name="Grigoriev I.V."/>
            <person name="Vagvolgyi C."/>
            <person name="Papp T."/>
            <person name="Martin F.M."/>
            <person name="Miettinen O."/>
            <person name="Hibbett D.S."/>
            <person name="Nagy L.G."/>
        </authorList>
    </citation>
    <scope>NUCLEOTIDE SEQUENCE [LARGE SCALE GENOMIC DNA]</scope>
    <source>
        <strain evidence="7 8">CBS 962.96</strain>
    </source>
</reference>
<dbReference type="AlphaFoldDB" id="A0A4V4HAJ0"/>
<evidence type="ECO:0000256" key="2">
    <source>
        <dbReference type="ARBA" id="ARBA00007049"/>
    </source>
</evidence>
<evidence type="ECO:0000256" key="4">
    <source>
        <dbReference type="ARBA" id="ARBA00022989"/>
    </source>
</evidence>
<comment type="similarity">
    <text evidence="2">Belongs to the CCC1 family.</text>
</comment>